<feature type="region of interest" description="Disordered" evidence="1">
    <location>
        <begin position="12"/>
        <end position="66"/>
    </location>
</feature>
<gene>
    <name evidence="2" type="ORF">ACFSBL_02150</name>
</gene>
<dbReference type="Proteomes" id="UP001597034">
    <property type="component" value="Unassembled WGS sequence"/>
</dbReference>
<evidence type="ECO:0000313" key="3">
    <source>
        <dbReference type="Proteomes" id="UP001597034"/>
    </source>
</evidence>
<keyword evidence="3" id="KW-1185">Reference proteome</keyword>
<sequence>MGLLDTLRSLLRSSSDGSIEDPAERATPASDPDRMYATAPSDDTDDDGPALDPVGTERPSDPPELFTHEAEDCADFWSDYDLDFTTDSLARLDDAVDERFDSRRFVGVQPDPAGGADARAFERVVRSFGSYCGETLVRDAGWEWTQRGDWVVTNGDETVDPFAVATGAFRSETTFTSVLD</sequence>
<evidence type="ECO:0000313" key="2">
    <source>
        <dbReference type="EMBL" id="MFD1644472.1"/>
    </source>
</evidence>
<name>A0ABD6DGH4_9EURY</name>
<dbReference type="EMBL" id="JBHUDO010000001">
    <property type="protein sequence ID" value="MFD1644472.1"/>
    <property type="molecule type" value="Genomic_DNA"/>
</dbReference>
<evidence type="ECO:0000256" key="1">
    <source>
        <dbReference type="SAM" id="MobiDB-lite"/>
    </source>
</evidence>
<comment type="caution">
    <text evidence="2">The sequence shown here is derived from an EMBL/GenBank/DDBJ whole genome shotgun (WGS) entry which is preliminary data.</text>
</comment>
<proteinExistence type="predicted"/>
<dbReference type="RefSeq" id="WP_256399741.1">
    <property type="nucleotide sequence ID" value="NZ_JANHJR010000002.1"/>
</dbReference>
<organism evidence="2 3">
    <name type="scientific">Haloarchaeobius litoreus</name>
    <dbReference type="NCBI Taxonomy" id="755306"/>
    <lineage>
        <taxon>Archaea</taxon>
        <taxon>Methanobacteriati</taxon>
        <taxon>Methanobacteriota</taxon>
        <taxon>Stenosarchaea group</taxon>
        <taxon>Halobacteria</taxon>
        <taxon>Halobacteriales</taxon>
        <taxon>Halorubellaceae</taxon>
        <taxon>Haloarchaeobius</taxon>
    </lineage>
</organism>
<protein>
    <submittedName>
        <fullName evidence="2">Uncharacterized protein</fullName>
    </submittedName>
</protein>
<accession>A0ABD6DGH4</accession>
<reference evidence="2 3" key="1">
    <citation type="journal article" date="2019" name="Int. J. Syst. Evol. Microbiol.">
        <title>The Global Catalogue of Microorganisms (GCM) 10K type strain sequencing project: providing services to taxonomists for standard genome sequencing and annotation.</title>
        <authorList>
            <consortium name="The Broad Institute Genomics Platform"/>
            <consortium name="The Broad Institute Genome Sequencing Center for Infectious Disease"/>
            <person name="Wu L."/>
            <person name="Ma J."/>
        </authorList>
    </citation>
    <scope>NUCLEOTIDE SEQUENCE [LARGE SCALE GENOMIC DNA]</scope>
    <source>
        <strain evidence="2 3">CGMCC 1.10390</strain>
    </source>
</reference>
<dbReference type="AlphaFoldDB" id="A0ABD6DGH4"/>